<dbReference type="AlphaFoldDB" id="A0A8H3QHJ1"/>
<reference evidence="1" key="1">
    <citation type="submission" date="2019-10" db="EMBL/GenBank/DDBJ databases">
        <title>Conservation and host-specific expression of non-tandemly repeated heterogenous ribosome RNA gene in arbuscular mycorrhizal fungi.</title>
        <authorList>
            <person name="Maeda T."/>
            <person name="Kobayashi Y."/>
            <person name="Nakagawa T."/>
            <person name="Ezawa T."/>
            <person name="Yamaguchi K."/>
            <person name="Bino T."/>
            <person name="Nishimoto Y."/>
            <person name="Shigenobu S."/>
            <person name="Kawaguchi M."/>
        </authorList>
    </citation>
    <scope>NUCLEOTIDE SEQUENCE</scope>
    <source>
        <strain evidence="1">HR1</strain>
    </source>
</reference>
<proteinExistence type="predicted"/>
<comment type="caution">
    <text evidence="1">The sequence shown here is derived from an EMBL/GenBank/DDBJ whole genome shotgun (WGS) entry which is preliminary data.</text>
</comment>
<dbReference type="EMBL" id="BLAL01000044">
    <property type="protein sequence ID" value="GES79551.1"/>
    <property type="molecule type" value="Genomic_DNA"/>
</dbReference>
<dbReference type="Proteomes" id="UP000615446">
    <property type="component" value="Unassembled WGS sequence"/>
</dbReference>
<organism evidence="1 2">
    <name type="scientific">Rhizophagus clarus</name>
    <dbReference type="NCBI Taxonomy" id="94130"/>
    <lineage>
        <taxon>Eukaryota</taxon>
        <taxon>Fungi</taxon>
        <taxon>Fungi incertae sedis</taxon>
        <taxon>Mucoromycota</taxon>
        <taxon>Glomeromycotina</taxon>
        <taxon>Glomeromycetes</taxon>
        <taxon>Glomerales</taxon>
        <taxon>Glomeraceae</taxon>
        <taxon>Rhizophagus</taxon>
    </lineage>
</organism>
<gene>
    <name evidence="1" type="ORF">RCL2_000685100</name>
</gene>
<accession>A0A8H3QHJ1</accession>
<sequence>MPEGYQPTNHKNNRKLIIDNGFWTWVLDYFLFTYLIKDILNTFECKENSAIFGKTGNFKQYSIQNYVELESKYLLSSEMGNVLQDIEIIKDDVKTIKNDINNLMSAINNLTEAIKAKS</sequence>
<evidence type="ECO:0000313" key="1">
    <source>
        <dbReference type="EMBL" id="GES79551.1"/>
    </source>
</evidence>
<protein>
    <submittedName>
        <fullName evidence="1">Uncharacterized protein</fullName>
    </submittedName>
</protein>
<evidence type="ECO:0000313" key="2">
    <source>
        <dbReference type="Proteomes" id="UP000615446"/>
    </source>
</evidence>
<dbReference type="OrthoDB" id="2395269at2759"/>
<name>A0A8H3QHJ1_9GLOM</name>